<evidence type="ECO:0000313" key="2">
    <source>
        <dbReference type="EMBL" id="RDW83636.1"/>
    </source>
</evidence>
<dbReference type="EMBL" id="PVWQ01000004">
    <property type="protein sequence ID" value="RDW83636.1"/>
    <property type="molecule type" value="Genomic_DNA"/>
</dbReference>
<dbReference type="RefSeq" id="XP_026604974.1">
    <property type="nucleotide sequence ID" value="XM_026745978.1"/>
</dbReference>
<evidence type="ECO:0000313" key="3">
    <source>
        <dbReference type="Proteomes" id="UP000256690"/>
    </source>
</evidence>
<dbReference type="Proteomes" id="UP000256690">
    <property type="component" value="Unassembled WGS sequence"/>
</dbReference>
<dbReference type="AlphaFoldDB" id="A0A3D8SBE4"/>
<proteinExistence type="predicted"/>
<organism evidence="2 3">
    <name type="scientific">Aspergillus mulundensis</name>
    <dbReference type="NCBI Taxonomy" id="1810919"/>
    <lineage>
        <taxon>Eukaryota</taxon>
        <taxon>Fungi</taxon>
        <taxon>Dikarya</taxon>
        <taxon>Ascomycota</taxon>
        <taxon>Pezizomycotina</taxon>
        <taxon>Eurotiomycetes</taxon>
        <taxon>Eurotiomycetidae</taxon>
        <taxon>Eurotiales</taxon>
        <taxon>Aspergillaceae</taxon>
        <taxon>Aspergillus</taxon>
        <taxon>Aspergillus subgen. Nidulantes</taxon>
    </lineage>
</organism>
<name>A0A3D8SBE4_9EURO</name>
<dbReference type="GeneID" id="38114332"/>
<keyword evidence="3" id="KW-1185">Reference proteome</keyword>
<sequence>MTLQMTLEDSVRENDRRRAANRPSTTANATRPLAQMTLGEMVRAQRTMRGRLETAERTAASHPTEARRDGAGRAHVTGTSGEGQDDAYRRTFVRRELEPLLSAMELGFMMEGLGVMEKGRERPEQRLQTDRAFSTEHWEDVLPQWRPQKDSCEMIFTKRWSPP</sequence>
<gene>
    <name evidence="2" type="ORF">DSM5745_03962</name>
</gene>
<feature type="region of interest" description="Disordered" evidence="1">
    <location>
        <begin position="51"/>
        <end position="87"/>
    </location>
</feature>
<reference evidence="2 3" key="1">
    <citation type="journal article" date="2018" name="IMA Fungus">
        <title>IMA Genome-F 9: Draft genome sequence of Annulohypoxylon stygium, Aspergillus mulundensis, Berkeleyomyces basicola (syn. Thielaviopsis basicola), Ceratocystis smalleyi, two Cercospora beticola strains, Coleophoma cylindrospora, Fusarium fracticaudum, Phialophora cf. hyalina, and Morchella septimelata.</title>
        <authorList>
            <person name="Wingfield B.D."/>
            <person name="Bills G.F."/>
            <person name="Dong Y."/>
            <person name="Huang W."/>
            <person name="Nel W.J."/>
            <person name="Swalarsk-Parry B.S."/>
            <person name="Vaghefi N."/>
            <person name="Wilken P.M."/>
            <person name="An Z."/>
            <person name="de Beer Z.W."/>
            <person name="De Vos L."/>
            <person name="Chen L."/>
            <person name="Duong T.A."/>
            <person name="Gao Y."/>
            <person name="Hammerbacher A."/>
            <person name="Kikkert J.R."/>
            <person name="Li Y."/>
            <person name="Li H."/>
            <person name="Li K."/>
            <person name="Li Q."/>
            <person name="Liu X."/>
            <person name="Ma X."/>
            <person name="Naidoo K."/>
            <person name="Pethybridge S.J."/>
            <person name="Sun J."/>
            <person name="Steenkamp E.T."/>
            <person name="van der Nest M.A."/>
            <person name="van Wyk S."/>
            <person name="Wingfield M.J."/>
            <person name="Xiong C."/>
            <person name="Yue Q."/>
            <person name="Zhang X."/>
        </authorList>
    </citation>
    <scope>NUCLEOTIDE SEQUENCE [LARGE SCALE GENOMIC DNA]</scope>
    <source>
        <strain evidence="2 3">DSM 5745</strain>
    </source>
</reference>
<feature type="compositionally biased region" description="Basic and acidic residues" evidence="1">
    <location>
        <begin position="9"/>
        <end position="18"/>
    </location>
</feature>
<accession>A0A3D8SBE4</accession>
<evidence type="ECO:0000256" key="1">
    <source>
        <dbReference type="SAM" id="MobiDB-lite"/>
    </source>
</evidence>
<protein>
    <submittedName>
        <fullName evidence="2">Uncharacterized protein</fullName>
    </submittedName>
</protein>
<comment type="caution">
    <text evidence="2">The sequence shown here is derived from an EMBL/GenBank/DDBJ whole genome shotgun (WGS) entry which is preliminary data.</text>
</comment>
<feature type="region of interest" description="Disordered" evidence="1">
    <location>
        <begin position="1"/>
        <end position="33"/>
    </location>
</feature>